<dbReference type="Proteomes" id="UP000309952">
    <property type="component" value="Chromosome"/>
</dbReference>
<dbReference type="GO" id="GO:0003677">
    <property type="term" value="F:DNA binding"/>
    <property type="evidence" value="ECO:0007669"/>
    <property type="project" value="InterPro"/>
</dbReference>
<evidence type="ECO:0000313" key="4">
    <source>
        <dbReference type="Proteomes" id="UP000309952"/>
    </source>
</evidence>
<dbReference type="GO" id="GO:0006260">
    <property type="term" value="P:DNA replication"/>
    <property type="evidence" value="ECO:0007669"/>
    <property type="project" value="InterPro"/>
</dbReference>
<dbReference type="EMBL" id="LR588407">
    <property type="protein sequence ID" value="VTO10663.1"/>
    <property type="molecule type" value="Genomic_DNA"/>
</dbReference>
<dbReference type="InterPro" id="IPR036977">
    <property type="entry name" value="DNA_primase_Znf_CHC2"/>
</dbReference>
<keyword evidence="4" id="KW-1185">Reference proteome</keyword>
<dbReference type="RefSeq" id="WP_138140629.1">
    <property type="nucleotide sequence ID" value="NZ_LR588407.1"/>
</dbReference>
<evidence type="ECO:0000313" key="3">
    <source>
        <dbReference type="EMBL" id="VTO10663.1"/>
    </source>
</evidence>
<proteinExistence type="predicted"/>
<accession>A0A4P1JTL3</accession>
<dbReference type="SUPFAM" id="SSF57783">
    <property type="entry name" value="Zinc beta-ribbon"/>
    <property type="match status" value="1"/>
</dbReference>
<dbReference type="KEGG" id="bvy:NCTC9239_00095"/>
<feature type="domain" description="DUF7146" evidence="2">
    <location>
        <begin position="127"/>
        <end position="231"/>
    </location>
</feature>
<dbReference type="AlphaFoldDB" id="A0A4P1JTL3"/>
<dbReference type="InterPro" id="IPR002694">
    <property type="entry name" value="Znf_CHC2"/>
</dbReference>
<evidence type="ECO:0000259" key="1">
    <source>
        <dbReference type="Pfam" id="PF01807"/>
    </source>
</evidence>
<protein>
    <submittedName>
        <fullName evidence="3">DNA primase</fullName>
    </submittedName>
</protein>
<dbReference type="Pfam" id="PF23639">
    <property type="entry name" value="DUF7146"/>
    <property type="match status" value="1"/>
</dbReference>
<gene>
    <name evidence="3" type="ORF">NCTC9239_00095</name>
</gene>
<organism evidence="3 4">
    <name type="scientific">Brevundimonas vancanneytii</name>
    <dbReference type="NCBI Taxonomy" id="1325724"/>
    <lineage>
        <taxon>Bacteria</taxon>
        <taxon>Pseudomonadati</taxon>
        <taxon>Pseudomonadota</taxon>
        <taxon>Alphaproteobacteria</taxon>
        <taxon>Caulobacterales</taxon>
        <taxon>Caulobacteraceae</taxon>
        <taxon>Brevundimonas</taxon>
    </lineage>
</organism>
<feature type="domain" description="Zinc finger CHC2-type" evidence="1">
    <location>
        <begin position="15"/>
        <end position="72"/>
    </location>
</feature>
<name>A0A4P1JTL3_9CAUL</name>
<dbReference type="InterPro" id="IPR055570">
    <property type="entry name" value="DUF7146"/>
</dbReference>
<sequence>MSDDLFERAFAAADIEAVAGVKLFRAGRQMRGECPLCGASKGKKAGGAFSVEPRSKVFKCFACNEGGDVIKLEHLLHGTGAEGLRDAAARLAGENFVPAQGFAQAKPERPRRAVRPQPDIEADERWKAELAARLWREAKPARGTLVETYLRARGITGRVLDLALGLLRFHPRAYHSGRLDRPRTAGAMIGLVMVIGPAGTAMPTGGVHVTYLSADGRGKAELEPAKRMWGPQGWTRADGVTRPGGCG</sequence>
<dbReference type="GO" id="GO:0003899">
    <property type="term" value="F:DNA-directed RNA polymerase activity"/>
    <property type="evidence" value="ECO:0007669"/>
    <property type="project" value="InterPro"/>
</dbReference>
<dbReference type="Pfam" id="PF01807">
    <property type="entry name" value="Zn_ribbon_DnaG"/>
    <property type="match status" value="1"/>
</dbReference>
<evidence type="ECO:0000259" key="2">
    <source>
        <dbReference type="Pfam" id="PF23639"/>
    </source>
</evidence>
<reference evidence="3 4" key="1">
    <citation type="submission" date="2019-04" db="EMBL/GenBank/DDBJ databases">
        <authorList>
            <consortium name="Pathogen Informatics"/>
        </authorList>
    </citation>
    <scope>NUCLEOTIDE SEQUENCE [LARGE SCALE GENOMIC DNA]</scope>
    <source>
        <strain evidence="3 4">NCTC9239</strain>
    </source>
</reference>
<dbReference type="GO" id="GO:0008270">
    <property type="term" value="F:zinc ion binding"/>
    <property type="evidence" value="ECO:0007669"/>
    <property type="project" value="InterPro"/>
</dbReference>
<dbReference type="Gene3D" id="3.90.580.10">
    <property type="entry name" value="Zinc finger, CHC2-type domain"/>
    <property type="match status" value="1"/>
</dbReference>